<evidence type="ECO:0000256" key="9">
    <source>
        <dbReference type="ARBA" id="ARBA00022989"/>
    </source>
</evidence>
<gene>
    <name evidence="14" type="ORF">ACFSBW_00410</name>
</gene>
<evidence type="ECO:0000256" key="6">
    <source>
        <dbReference type="ARBA" id="ARBA00022741"/>
    </source>
</evidence>
<reference evidence="14 15" key="1">
    <citation type="journal article" date="2019" name="Int. J. Syst. Evol. Microbiol.">
        <title>The Global Catalogue of Microorganisms (GCM) 10K type strain sequencing project: providing services to taxonomists for standard genome sequencing and annotation.</title>
        <authorList>
            <consortium name="The Broad Institute Genomics Platform"/>
            <consortium name="The Broad Institute Genome Sequencing Center for Infectious Disease"/>
            <person name="Wu L."/>
            <person name="Ma J."/>
        </authorList>
    </citation>
    <scope>NUCLEOTIDE SEQUENCE [LARGE SCALE GENOMIC DNA]</scope>
    <source>
        <strain evidence="14 15">CGMCC 1.10593</strain>
    </source>
</reference>
<dbReference type="EMBL" id="JBHUDM010000001">
    <property type="protein sequence ID" value="MFD1640335.1"/>
    <property type="molecule type" value="Genomic_DNA"/>
</dbReference>
<dbReference type="InterPro" id="IPR050351">
    <property type="entry name" value="BphY/WalK/GraS-like"/>
</dbReference>
<dbReference type="Gene3D" id="3.30.565.10">
    <property type="entry name" value="Histidine kinase-like ATPase, C-terminal domain"/>
    <property type="match status" value="1"/>
</dbReference>
<accession>A0ABD6D2E5</accession>
<feature type="domain" description="PAS" evidence="13">
    <location>
        <begin position="7"/>
        <end position="63"/>
    </location>
</feature>
<evidence type="ECO:0000256" key="5">
    <source>
        <dbReference type="ARBA" id="ARBA00022692"/>
    </source>
</evidence>
<dbReference type="Gene3D" id="3.30.450.20">
    <property type="entry name" value="PAS domain"/>
    <property type="match status" value="1"/>
</dbReference>
<dbReference type="PROSITE" id="PS50112">
    <property type="entry name" value="PAS"/>
    <property type="match status" value="1"/>
</dbReference>
<dbReference type="NCBIfam" id="TIGR00229">
    <property type="entry name" value="sensory_box"/>
    <property type="match status" value="1"/>
</dbReference>
<dbReference type="SMART" id="SM00387">
    <property type="entry name" value="HATPase_c"/>
    <property type="match status" value="1"/>
</dbReference>
<evidence type="ECO:0000256" key="8">
    <source>
        <dbReference type="ARBA" id="ARBA00022840"/>
    </source>
</evidence>
<dbReference type="PRINTS" id="PR00344">
    <property type="entry name" value="BCTRLSENSOR"/>
</dbReference>
<keyword evidence="6" id="KW-0547">Nucleotide-binding</keyword>
<keyword evidence="8 14" id="KW-0067">ATP-binding</keyword>
<feature type="domain" description="Histidine kinase" evidence="12">
    <location>
        <begin position="133"/>
        <end position="339"/>
    </location>
</feature>
<dbReference type="GO" id="GO:0000160">
    <property type="term" value="P:phosphorelay signal transduction system"/>
    <property type="evidence" value="ECO:0007669"/>
    <property type="project" value="UniProtKB-KW"/>
</dbReference>
<evidence type="ECO:0000256" key="2">
    <source>
        <dbReference type="ARBA" id="ARBA00004141"/>
    </source>
</evidence>
<dbReference type="AlphaFoldDB" id="A0ABD6D2E5"/>
<evidence type="ECO:0000313" key="15">
    <source>
        <dbReference type="Proteomes" id="UP001597052"/>
    </source>
</evidence>
<comment type="caution">
    <text evidence="14">The sequence shown here is derived from an EMBL/GenBank/DDBJ whole genome shotgun (WGS) entry which is preliminary data.</text>
</comment>
<keyword evidence="15" id="KW-1185">Reference proteome</keyword>
<dbReference type="InterPro" id="IPR005467">
    <property type="entry name" value="His_kinase_dom"/>
</dbReference>
<dbReference type="InterPro" id="IPR003594">
    <property type="entry name" value="HATPase_dom"/>
</dbReference>
<dbReference type="EC" id="2.7.13.3" evidence="3"/>
<evidence type="ECO:0000256" key="10">
    <source>
        <dbReference type="ARBA" id="ARBA00023012"/>
    </source>
</evidence>
<dbReference type="PANTHER" id="PTHR42878">
    <property type="entry name" value="TWO-COMPONENT HISTIDINE KINASE"/>
    <property type="match status" value="1"/>
</dbReference>
<evidence type="ECO:0000259" key="12">
    <source>
        <dbReference type="PROSITE" id="PS50109"/>
    </source>
</evidence>
<keyword evidence="9" id="KW-1133">Transmembrane helix</keyword>
<comment type="subcellular location">
    <subcellularLocation>
        <location evidence="2">Membrane</location>
        <topology evidence="2">Multi-pass membrane protein</topology>
    </subcellularLocation>
</comment>
<dbReference type="GO" id="GO:0016020">
    <property type="term" value="C:membrane"/>
    <property type="evidence" value="ECO:0007669"/>
    <property type="project" value="UniProtKB-SubCell"/>
</dbReference>
<evidence type="ECO:0000256" key="4">
    <source>
        <dbReference type="ARBA" id="ARBA00022679"/>
    </source>
</evidence>
<dbReference type="Proteomes" id="UP001597052">
    <property type="component" value="Unassembled WGS sequence"/>
</dbReference>
<evidence type="ECO:0000259" key="13">
    <source>
        <dbReference type="PROSITE" id="PS50112"/>
    </source>
</evidence>
<organism evidence="14 15">
    <name type="scientific">Halohasta litorea</name>
    <dbReference type="NCBI Taxonomy" id="869891"/>
    <lineage>
        <taxon>Archaea</taxon>
        <taxon>Methanobacteriati</taxon>
        <taxon>Methanobacteriota</taxon>
        <taxon>Stenosarchaea group</taxon>
        <taxon>Halobacteria</taxon>
        <taxon>Halobacteriales</taxon>
        <taxon>Haloferacaceae</taxon>
        <taxon>Halohasta</taxon>
    </lineage>
</organism>
<dbReference type="PANTHER" id="PTHR42878:SF7">
    <property type="entry name" value="SENSOR HISTIDINE KINASE GLRK"/>
    <property type="match status" value="1"/>
</dbReference>
<dbReference type="SUPFAM" id="SSF55874">
    <property type="entry name" value="ATPase domain of HSP90 chaperone/DNA topoisomerase II/histidine kinase"/>
    <property type="match status" value="1"/>
</dbReference>
<dbReference type="InterPro" id="IPR000014">
    <property type="entry name" value="PAS"/>
</dbReference>
<dbReference type="SUPFAM" id="SSF55785">
    <property type="entry name" value="PYP-like sensor domain (PAS domain)"/>
    <property type="match status" value="1"/>
</dbReference>
<dbReference type="InterPro" id="IPR035965">
    <property type="entry name" value="PAS-like_dom_sf"/>
</dbReference>
<protein>
    <recommendedName>
        <fullName evidence="3">histidine kinase</fullName>
        <ecNumber evidence="3">2.7.13.3</ecNumber>
    </recommendedName>
</protein>
<dbReference type="CDD" id="cd00075">
    <property type="entry name" value="HATPase"/>
    <property type="match status" value="1"/>
</dbReference>
<proteinExistence type="predicted"/>
<dbReference type="InterPro" id="IPR004358">
    <property type="entry name" value="Sig_transdc_His_kin-like_C"/>
</dbReference>
<keyword evidence="7" id="KW-0418">Kinase</keyword>
<evidence type="ECO:0000256" key="7">
    <source>
        <dbReference type="ARBA" id="ARBA00022777"/>
    </source>
</evidence>
<dbReference type="InterPro" id="IPR036890">
    <property type="entry name" value="HATPase_C_sf"/>
</dbReference>
<evidence type="ECO:0000256" key="1">
    <source>
        <dbReference type="ARBA" id="ARBA00000085"/>
    </source>
</evidence>
<evidence type="ECO:0000256" key="3">
    <source>
        <dbReference type="ARBA" id="ARBA00012438"/>
    </source>
</evidence>
<keyword evidence="4" id="KW-0808">Transferase</keyword>
<keyword evidence="5" id="KW-0812">Transmembrane</keyword>
<keyword evidence="11" id="KW-0472">Membrane</keyword>
<comment type="catalytic activity">
    <reaction evidence="1">
        <text>ATP + protein L-histidine = ADP + protein N-phospho-L-histidine.</text>
        <dbReference type="EC" id="2.7.13.3"/>
    </reaction>
</comment>
<dbReference type="GO" id="GO:0004673">
    <property type="term" value="F:protein histidine kinase activity"/>
    <property type="evidence" value="ECO:0007669"/>
    <property type="project" value="UniProtKB-EC"/>
</dbReference>
<dbReference type="GO" id="GO:0005524">
    <property type="term" value="F:ATP binding"/>
    <property type="evidence" value="ECO:0007669"/>
    <property type="project" value="UniProtKB-KW"/>
</dbReference>
<dbReference type="Pfam" id="PF13188">
    <property type="entry name" value="PAS_8"/>
    <property type="match status" value="1"/>
</dbReference>
<sequence length="344" mass="37950">MNPKITAEDRFRRLFDQIEDAVVEFVLDDEVPRIVDVNRTFTDVFGYETAAIEGRPLNDFIVPITEQQERSEFGQRAATGLSAVGFVRGITVDGSRTFIYQGASTTGDHGFAIYTEVSDELRRKRHIDVLHRILRHNLRNEVNVVLGKAESIMAETEGDEPQRAAAVIKEAATKLARLSDEAKTVENVLGNPPELESVDVVPIVEDVVTTCSRQFDDPEIVVDLPSSLVVRADSRLKAVFESLIDNAIRYSSQPAHVRVEATEIDGSTIELSVIDNGPGIPDAETEVITSTEPISQLQHGSGLGLWLVKWIVEMYDGDLTIETPDSGGTIVSVQLTYHAYEEAT</sequence>
<evidence type="ECO:0000256" key="11">
    <source>
        <dbReference type="ARBA" id="ARBA00023136"/>
    </source>
</evidence>
<dbReference type="Pfam" id="PF02518">
    <property type="entry name" value="HATPase_c"/>
    <property type="match status" value="1"/>
</dbReference>
<dbReference type="PROSITE" id="PS50109">
    <property type="entry name" value="HIS_KIN"/>
    <property type="match status" value="1"/>
</dbReference>
<name>A0ABD6D2E5_9EURY</name>
<keyword evidence="10" id="KW-0902">Two-component regulatory system</keyword>
<evidence type="ECO:0000313" key="14">
    <source>
        <dbReference type="EMBL" id="MFD1640335.1"/>
    </source>
</evidence>
<dbReference type="RefSeq" id="WP_256397340.1">
    <property type="nucleotide sequence ID" value="NZ_JANHDJ010000007.1"/>
</dbReference>